<keyword evidence="2" id="KW-1185">Reference proteome</keyword>
<protein>
    <recommendedName>
        <fullName evidence="3">DUF4177 domain-containing protein</fullName>
    </recommendedName>
</protein>
<reference evidence="2" key="1">
    <citation type="journal article" date="2019" name="Int. J. Syst. Evol. Microbiol.">
        <title>The Global Catalogue of Microorganisms (GCM) 10K type strain sequencing project: providing services to taxonomists for standard genome sequencing and annotation.</title>
        <authorList>
            <consortium name="The Broad Institute Genomics Platform"/>
            <consortium name="The Broad Institute Genome Sequencing Center for Infectious Disease"/>
            <person name="Wu L."/>
            <person name="Ma J."/>
        </authorList>
    </citation>
    <scope>NUCLEOTIDE SEQUENCE [LARGE SCALE GENOMIC DNA]</scope>
    <source>
        <strain evidence="2">JCM 1405</strain>
    </source>
</reference>
<dbReference type="EMBL" id="BAAACF010000001">
    <property type="protein sequence ID" value="GAA0725175.1"/>
    <property type="molecule type" value="Genomic_DNA"/>
</dbReference>
<evidence type="ECO:0008006" key="3">
    <source>
        <dbReference type="Google" id="ProtNLM"/>
    </source>
</evidence>
<sequence length="47" mass="5377">MFSNFKWDKDVESMLPELGEDGWELINVVPESSNWGENTSGLTTEEK</sequence>
<dbReference type="Proteomes" id="UP001500339">
    <property type="component" value="Unassembled WGS sequence"/>
</dbReference>
<organism evidence="1 2">
    <name type="scientific">Clostridium malenominatum</name>
    <dbReference type="NCBI Taxonomy" id="1539"/>
    <lineage>
        <taxon>Bacteria</taxon>
        <taxon>Bacillati</taxon>
        <taxon>Bacillota</taxon>
        <taxon>Clostridia</taxon>
        <taxon>Eubacteriales</taxon>
        <taxon>Clostridiaceae</taxon>
        <taxon>Clostridium</taxon>
    </lineage>
</organism>
<accession>A0ABP3U846</accession>
<name>A0ABP3U846_9CLOT</name>
<gene>
    <name evidence="1" type="ORF">GCM10008905_20070</name>
</gene>
<comment type="caution">
    <text evidence="1">The sequence shown here is derived from an EMBL/GenBank/DDBJ whole genome shotgun (WGS) entry which is preliminary data.</text>
</comment>
<evidence type="ECO:0000313" key="2">
    <source>
        <dbReference type="Proteomes" id="UP001500339"/>
    </source>
</evidence>
<evidence type="ECO:0000313" key="1">
    <source>
        <dbReference type="EMBL" id="GAA0725175.1"/>
    </source>
</evidence>
<proteinExistence type="predicted"/>